<dbReference type="SUPFAM" id="SSF50978">
    <property type="entry name" value="WD40 repeat-like"/>
    <property type="match status" value="1"/>
</dbReference>
<dbReference type="GO" id="GO:0031267">
    <property type="term" value="F:small GTPase binding"/>
    <property type="evidence" value="ECO:0007669"/>
    <property type="project" value="TreeGrafter"/>
</dbReference>
<dbReference type="GO" id="GO:0000922">
    <property type="term" value="C:spindle pole"/>
    <property type="evidence" value="ECO:0007669"/>
    <property type="project" value="Ensembl"/>
</dbReference>
<dbReference type="InterPro" id="IPR055404">
    <property type="entry name" value="ARM_KNTC1_2nd"/>
</dbReference>
<name>G3WBT8_SARHA</name>
<dbReference type="STRING" id="9305.ENSSHAP00000012893"/>
<dbReference type="GO" id="GO:0015629">
    <property type="term" value="C:actin cytoskeleton"/>
    <property type="evidence" value="ECO:0007669"/>
    <property type="project" value="Ensembl"/>
</dbReference>
<dbReference type="GO" id="GO:0007094">
    <property type="term" value="P:mitotic spindle assembly checkpoint signaling"/>
    <property type="evidence" value="ECO:0007669"/>
    <property type="project" value="Ensembl"/>
</dbReference>
<dbReference type="Pfam" id="PF24520">
    <property type="entry name" value="ARM_KNTC1_1st"/>
    <property type="match status" value="1"/>
</dbReference>
<dbReference type="GO" id="GO:0005828">
    <property type="term" value="C:kinetochore microtubule"/>
    <property type="evidence" value="ECO:0007669"/>
    <property type="project" value="Ensembl"/>
</dbReference>
<feature type="domain" description="KNTC1 second ARM-repeats" evidence="4">
    <location>
        <begin position="885"/>
        <end position="1048"/>
    </location>
</feature>
<feature type="domain" description="KNTC1 third ARM-repeats" evidence="3">
    <location>
        <begin position="1455"/>
        <end position="1666"/>
    </location>
</feature>
<dbReference type="Pfam" id="PF24506">
    <property type="entry name" value="KNTC1_N"/>
    <property type="match status" value="1"/>
</dbReference>
<evidence type="ECO:0000259" key="5">
    <source>
        <dbReference type="Pfam" id="PF24520"/>
    </source>
</evidence>
<evidence type="ECO:0000259" key="3">
    <source>
        <dbReference type="Pfam" id="PF24515"/>
    </source>
</evidence>
<protein>
    <submittedName>
        <fullName evidence="6">Kinetochore associated 1</fullName>
    </submittedName>
</protein>
<reference evidence="6" key="2">
    <citation type="submission" date="2025-08" db="UniProtKB">
        <authorList>
            <consortium name="Ensembl"/>
        </authorList>
    </citation>
    <scope>IDENTIFICATION</scope>
</reference>
<dbReference type="InterPro" id="IPR019527">
    <property type="entry name" value="RZZ-complex_KNTC1/ROD_C"/>
</dbReference>
<reference evidence="6 7" key="1">
    <citation type="journal article" date="2011" name="Proc. Natl. Acad. Sci. U.S.A.">
        <title>Genetic diversity and population structure of the endangered marsupial Sarcophilus harrisii (Tasmanian devil).</title>
        <authorList>
            <person name="Miller W."/>
            <person name="Hayes V.M."/>
            <person name="Ratan A."/>
            <person name="Petersen D.C."/>
            <person name="Wittekindt N.E."/>
            <person name="Miller J."/>
            <person name="Walenz B."/>
            <person name="Knight J."/>
            <person name="Qi J."/>
            <person name="Zhao F."/>
            <person name="Wang Q."/>
            <person name="Bedoya-Reina O.C."/>
            <person name="Katiyar N."/>
            <person name="Tomsho L.P."/>
            <person name="Kasson L.M."/>
            <person name="Hardie R.A."/>
            <person name="Woodbridge P."/>
            <person name="Tindall E.A."/>
            <person name="Bertelsen M.F."/>
            <person name="Dixon D."/>
            <person name="Pyecroft S."/>
            <person name="Helgen K.M."/>
            <person name="Lesk A.M."/>
            <person name="Pringle T.H."/>
            <person name="Patterson N."/>
            <person name="Zhang Y."/>
            <person name="Kreiss A."/>
            <person name="Woods G.M."/>
            <person name="Jones M.E."/>
            <person name="Schuster S.C."/>
        </authorList>
    </citation>
    <scope>NUCLEOTIDE SEQUENCE [LARGE SCALE GENOMIC DNA]</scope>
</reference>
<evidence type="ECO:0000259" key="4">
    <source>
        <dbReference type="Pfam" id="PF24516"/>
    </source>
</evidence>
<dbReference type="GeneTree" id="ENSGT00390000007883"/>
<dbReference type="GO" id="GO:1903394">
    <property type="term" value="P:protein localization to kinetochore involved in kinetochore assembly"/>
    <property type="evidence" value="ECO:0007669"/>
    <property type="project" value="TreeGrafter"/>
</dbReference>
<feature type="domain" description="RZZ complex subunit KNTC1/ROD C-terminal" evidence="1">
    <location>
        <begin position="1712"/>
        <end position="2261"/>
    </location>
</feature>
<reference evidence="6" key="3">
    <citation type="submission" date="2025-09" db="UniProtKB">
        <authorList>
            <consortium name="Ensembl"/>
        </authorList>
    </citation>
    <scope>IDENTIFICATION</scope>
</reference>
<dbReference type="GO" id="GO:1990423">
    <property type="term" value="C:RZZ complex"/>
    <property type="evidence" value="ECO:0007669"/>
    <property type="project" value="Ensembl"/>
</dbReference>
<feature type="domain" description="KNTC1 N-terminal" evidence="2">
    <location>
        <begin position="150"/>
        <end position="523"/>
    </location>
</feature>
<evidence type="ECO:0000313" key="6">
    <source>
        <dbReference type="Ensembl" id="ENSSHAP00000012893.2"/>
    </source>
</evidence>
<dbReference type="Ensembl" id="ENSSHAT00000012999.2">
    <property type="protein sequence ID" value="ENSSHAP00000012893.2"/>
    <property type="gene ID" value="ENSSHAG00000011028.2"/>
</dbReference>
<dbReference type="InterPro" id="IPR052802">
    <property type="entry name" value="KNTC1"/>
</dbReference>
<dbReference type="GO" id="GO:0005829">
    <property type="term" value="C:cytosol"/>
    <property type="evidence" value="ECO:0007669"/>
    <property type="project" value="Ensembl"/>
</dbReference>
<dbReference type="InterPro" id="IPR036322">
    <property type="entry name" value="WD40_repeat_dom_sf"/>
</dbReference>
<dbReference type="eggNOG" id="KOG4256">
    <property type="taxonomic scope" value="Eukaryota"/>
</dbReference>
<dbReference type="GO" id="GO:0005886">
    <property type="term" value="C:plasma membrane"/>
    <property type="evidence" value="ECO:0007669"/>
    <property type="project" value="Ensembl"/>
</dbReference>
<feature type="domain" description="KNTC1 first ARM-repeats" evidence="5">
    <location>
        <begin position="532"/>
        <end position="777"/>
    </location>
</feature>
<dbReference type="PANTHER" id="PTHR15688">
    <property type="entry name" value="KINETOCHORE-ASSOCIATED PROTEIN 1"/>
    <property type="match status" value="1"/>
</dbReference>
<evidence type="ECO:0000313" key="7">
    <source>
        <dbReference type="Proteomes" id="UP000007648"/>
    </source>
</evidence>
<dbReference type="Pfam" id="PF24516">
    <property type="entry name" value="ARM_KNTC1_2nd"/>
    <property type="match status" value="1"/>
</dbReference>
<dbReference type="GO" id="GO:0000070">
    <property type="term" value="P:mitotic sister chromatid segregation"/>
    <property type="evidence" value="ECO:0007669"/>
    <property type="project" value="TreeGrafter"/>
</dbReference>
<sequence>MRGWGQELLRQRSSRRRLVVLSKELGDGTKEEGRGANELGGGLLGRRLGERQGLGGPAFAFEEALACSGRRSKGLGPDFSRQFKVGWGGRGRDSWRLSREDPASETLPLIHAGSSEEGEQFLQEKGDNWTNMWDDIELLTSDDTGSGCLSISSGEEHGTTLYQVDTLVKISSEKASFSPKLHACSSSDGFIIVVDQSVTLFDNICRSLQLHLQFDTEVDVVGVCEGGQFLLVGERSGNLHLIHVTSNQTLLTNAFVQQAPDENQCTYKDLIIEQDGSKEGIYHVFLLTHNGLFCIMDLQLTQIQEAIEKKDFRAVKELQGQIKLNFIATENYHNNGCLSFVIGDLTSENHVIIGGTGHFVVSKWELDPENKVAAVKNFMDSEMIKGVKKIQLIDNLLFILDTANVLSLWDIYTLIPIWNWPSTCFEDFILTTEADSSSSVTWQGIINLKLIALTTSSNQMRNLMVYSLPTMTLLYSLEVSAVSSLVRTGVSSDTIYLLEGIYENEHNSPEGSVSIVVLRCLTEALPENRLSRLLHKHKFTEAENFAISFGLDVELVYKVKSNDLLERMALCSVGTCEPTVWQQVVDEAKESLCKIKEDQFVVDYCLKAQWPTFETAQEMLNYAKVRLLKREDKMTTIFSHSLTEVLKARAKLATFYGAFGPDKFSGMRWIEFLKNEDILKDIYFQLKEGNLFCAQFLWLRHRADFESRFDVNKLDTLLNSISTSIPMRELCLWLQSDVIPFVKRILPDGQRILAKWLEQAARNLELTDKANWPENGLEVAQVFFMSENPDSLGWMSSCQSIVLKDYQNTEEVCHLKKLVNNLQNLIKLYRKYNCKLALSEFEKENTTTIVFRMLDKVLAPELIPSVLEKFVKLYMKEHNLEEEPLLLLYIKDMLERCSCKSASLFETSWESKAMAIIGCLSDVDLIFDAVLQIMYGAVVPWSAAVEQLVKKHLEMDHPKVKLLQESYKLMEMKKLLRGYGIRDSHLLNKEIMRVIRYILKQNGPTSLEDALKVAQAYLLSKDEIYSLRIIDLISREQDEECLSLLKSLPPTEAEKTAERVIIWARLALQEEPDHSQEDKIQRIFIVRTTVNIIKALRDIQKENPLKLDECDENLKVFKTIRSLQEDFELFLPFEDYRNRSLIAGLYEEPINTQEVSLAWQKSRKTPEETPPNPKSVSLRSSLYRQTLGLLVSEEDLEAEVVLETLKSGRIEEALQLCRDLFQYHCSPNTGRVLVLTCQKLCEMLRADVPITVSEGLNLPLEIHQLACQAATICSPDFLLDALEMCKYTLIAMEIYRHCQMEDCGTLIKSSFGADRDPYEEWIYNDFFSEDGIVLELQLVLPVIYELTSSLIRGSGGKRYPLDSASLPYCSFNKGENLLIPIISPISSMLQSLQESSQWELALKFIIGSFGICLQHGMSNCMNISLSEKLYEERLLINTKSIVVSLKEKSTSLIRKNAAALLHKVFNCRLVDLHLALGYCTLLPKKDVFEIIWKIIDTTWQNYNKILAVSQVGAQLAYLYKEPEIRLKFQELITDAQWGLRLGKLGISFQPVFREPSLRKKELMSTLVKNTGVDTVLILEYCSTYDLDSDVALQLFIETLILHHNHTDHCEEDNAGYSLKQSHSKVLTKALEMVPLLKNTKNLVVSLSGILYKLDPYDYEIIEIVLKIMQKADEKVTNVNIIQGLNLVKHLKSYRRASPPGNLEHEYMMNHALTLSSAAHTRLPFHLIFFGKVQNFWKILSAELSEESFPTFLLITKLMKVSLDSLYVSTAKQVFEKSLKPKLLKQVQAQGSTLNNKEIAKTSQTLQSYLLSIGNPEWAVAVAINFAQDVPEGCYKITTLKFCLYLAEKWLKNIPSQKGENHEKAEALLKQLRLQYQRSGTETVLITHRLSTPEHLKLLGKPAQLIAGLYEHSSIPLKVQGLAGQDCPDIHAAAKEIAEINNLDLEKIWDMLLEKWLCPTTQTNEIPSEFFNIQGDEALQRVLYLLQIRPIDYSSRMLFLVATSSVSPRPVGQQTFAYRRRALHCLLCLADRETIESLFKKPFEEVKCFLKCITFLAAFEMLNIPLTYESFHNSPKEGMIKGLWKNHSHEPLAVRLVTELCLEYKVYDTQLWSGLLQKLVGFNMINYLRNVLSAISNIHSLWQIPYFGRAWQRVSQIPLISASYPLSPTQLLACCESLVVLLECPVSMDLDMVAVAKQYSQLELPGFALACLLLMPHSDKRDQQLQNFLGWCNLETVLQQVDEHMNTGRLAGFACQVKNFILNHIISKRQFGTLTNTKYFPLLKAQVISTKKVRELVNYLVHDDSLDEASVLITEYLRQCGNPVPPDIAPCDIVKMFLSESK</sequence>
<dbReference type="Pfam" id="PF24515">
    <property type="entry name" value="ARM_KNTC1_3rd"/>
    <property type="match status" value="1"/>
</dbReference>
<dbReference type="FunCoup" id="G3WBT8">
    <property type="interactions" value="1684"/>
</dbReference>
<evidence type="ECO:0000259" key="2">
    <source>
        <dbReference type="Pfam" id="PF24506"/>
    </source>
</evidence>
<dbReference type="PANTHER" id="PTHR15688:SF1">
    <property type="entry name" value="KINETOCHORE-ASSOCIATED PROTEIN 1"/>
    <property type="match status" value="1"/>
</dbReference>
<evidence type="ECO:0000259" key="1">
    <source>
        <dbReference type="Pfam" id="PF10493"/>
    </source>
</evidence>
<proteinExistence type="predicted"/>
<gene>
    <name evidence="6" type="primary">KNTC1</name>
</gene>
<dbReference type="Pfam" id="PF10493">
    <property type="entry name" value="Rod_C"/>
    <property type="match status" value="1"/>
</dbReference>
<dbReference type="InterPro" id="IPR055402">
    <property type="entry name" value="KNTC1_N"/>
</dbReference>
<dbReference type="InterPro" id="IPR055405">
    <property type="entry name" value="ARM_KNTC1_3rd"/>
</dbReference>
<accession>G3WBT8</accession>
<dbReference type="InParanoid" id="G3WBT8"/>
<dbReference type="InterPro" id="IPR055403">
    <property type="entry name" value="ARM_KNTC1_1st"/>
</dbReference>
<organism evidence="6 7">
    <name type="scientific">Sarcophilus harrisii</name>
    <name type="common">Tasmanian devil</name>
    <name type="synonym">Sarcophilus laniarius</name>
    <dbReference type="NCBI Taxonomy" id="9305"/>
    <lineage>
        <taxon>Eukaryota</taxon>
        <taxon>Metazoa</taxon>
        <taxon>Chordata</taxon>
        <taxon>Craniata</taxon>
        <taxon>Vertebrata</taxon>
        <taxon>Euteleostomi</taxon>
        <taxon>Mammalia</taxon>
        <taxon>Metatheria</taxon>
        <taxon>Dasyuromorphia</taxon>
        <taxon>Dasyuridae</taxon>
        <taxon>Sarcophilus</taxon>
    </lineage>
</organism>
<dbReference type="HOGENOM" id="CLU_231522_0_0_1"/>
<keyword evidence="7" id="KW-1185">Reference proteome</keyword>
<dbReference type="Proteomes" id="UP000007648">
    <property type="component" value="Unassembled WGS sequence"/>
</dbReference>